<gene>
    <name evidence="4" type="ORF">GO816_13930</name>
</gene>
<comment type="caution">
    <text evidence="4">The sequence shown here is derived from an EMBL/GenBank/DDBJ whole genome shotgun (WGS) entry which is preliminary data.</text>
</comment>
<dbReference type="Pfam" id="PF01436">
    <property type="entry name" value="NHL"/>
    <property type="match status" value="4"/>
</dbReference>
<keyword evidence="3" id="KW-0732">Signal</keyword>
<feature type="repeat" description="NHL" evidence="2">
    <location>
        <begin position="168"/>
        <end position="196"/>
    </location>
</feature>
<dbReference type="Proteomes" id="UP000434850">
    <property type="component" value="Unassembled WGS sequence"/>
</dbReference>
<evidence type="ECO:0008006" key="6">
    <source>
        <dbReference type="Google" id="ProtNLM"/>
    </source>
</evidence>
<dbReference type="SUPFAM" id="SSF63829">
    <property type="entry name" value="Calcium-dependent phosphotriesterase"/>
    <property type="match status" value="1"/>
</dbReference>
<feature type="repeat" description="NHL" evidence="2">
    <location>
        <begin position="269"/>
        <end position="304"/>
    </location>
</feature>
<dbReference type="Gene3D" id="2.120.10.30">
    <property type="entry name" value="TolB, C-terminal domain"/>
    <property type="match status" value="3"/>
</dbReference>
<dbReference type="EMBL" id="WQLA01000005">
    <property type="protein sequence ID" value="MVN92230.1"/>
    <property type="molecule type" value="Genomic_DNA"/>
</dbReference>
<keyword evidence="1" id="KW-0677">Repeat</keyword>
<feature type="repeat" description="NHL" evidence="2">
    <location>
        <begin position="219"/>
        <end position="250"/>
    </location>
</feature>
<protein>
    <recommendedName>
        <fullName evidence="6">NHL repeat-containing protein</fullName>
    </recommendedName>
</protein>
<organism evidence="4 5">
    <name type="scientific">Mucilaginibacter aquatilis</name>
    <dbReference type="NCBI Taxonomy" id="1517760"/>
    <lineage>
        <taxon>Bacteria</taxon>
        <taxon>Pseudomonadati</taxon>
        <taxon>Bacteroidota</taxon>
        <taxon>Sphingobacteriia</taxon>
        <taxon>Sphingobacteriales</taxon>
        <taxon>Sphingobacteriaceae</taxon>
        <taxon>Mucilaginibacter</taxon>
    </lineage>
</organism>
<name>A0A6I4IAI5_9SPHI</name>
<feature type="chain" id="PRO_5026351324" description="NHL repeat-containing protein" evidence="3">
    <location>
        <begin position="22"/>
        <end position="462"/>
    </location>
</feature>
<keyword evidence="5" id="KW-1185">Reference proteome</keyword>
<dbReference type="PANTHER" id="PTHR13833">
    <property type="match status" value="1"/>
</dbReference>
<evidence type="ECO:0000256" key="2">
    <source>
        <dbReference type="PROSITE-ProRule" id="PRU00504"/>
    </source>
</evidence>
<dbReference type="InterPro" id="IPR001258">
    <property type="entry name" value="NHL_repeat"/>
</dbReference>
<sequence>MIFLQNSVIRNGLAAVCLAAAAIFTSCNKDGGDTTPVAPSVESLPVLANVTTTGAQSGGNVTNYGSNLIISSTGVCYSATNQTPTIADAKTSDGAAVNFKSIITGLTPNTTYYLRAYTQTEAGIGYGDVVTFKTSAAGADTTVTTSTLAGSSTLGNSNGTGASASFGNPQGVAVDAQGNVYVADSFNHLVRKVTPAGVTTTFAGSGGLGFAGGSAATAQFYSPQGITVDASSNVYVTDIGNNAVYKITQAGVVTILAGDGTAGASNGTGSAARFNVPYGITADAQGNLYVADRDNNRIRKITSAGVVTTYAGIGSASTPGSANGDATSAAAFYRPTGVAFDAQGNLFVVDQSNAYIRKITFAGVVSTYVGNSATKNLLNTPSGIAVDNQNNIYVTDQSGRILKVSAAKILYTLTGKTATAGFADGNKATALFSSPAGIAVDANKNIYVGDTNNNRIRKIIVQ</sequence>
<dbReference type="InterPro" id="IPR011042">
    <property type="entry name" value="6-blade_b-propeller_TolB-like"/>
</dbReference>
<dbReference type="PANTHER" id="PTHR13833:SF71">
    <property type="entry name" value="NHL DOMAIN-CONTAINING PROTEIN"/>
    <property type="match status" value="1"/>
</dbReference>
<dbReference type="OrthoDB" id="791543at2"/>
<evidence type="ECO:0000313" key="4">
    <source>
        <dbReference type="EMBL" id="MVN92230.1"/>
    </source>
</evidence>
<feature type="signal peptide" evidence="3">
    <location>
        <begin position="1"/>
        <end position="21"/>
    </location>
</feature>
<dbReference type="AlphaFoldDB" id="A0A6I4IAI5"/>
<reference evidence="4 5" key="1">
    <citation type="submission" date="2019-12" db="EMBL/GenBank/DDBJ databases">
        <title>Mucilaginibacter sp. HME9299 genome sequencing and assembly.</title>
        <authorList>
            <person name="Kang H."/>
            <person name="Kim H."/>
            <person name="Joh K."/>
        </authorList>
    </citation>
    <scope>NUCLEOTIDE SEQUENCE [LARGE SCALE GENOMIC DNA]</scope>
    <source>
        <strain evidence="4 5">HME9299</strain>
    </source>
</reference>
<evidence type="ECO:0000313" key="5">
    <source>
        <dbReference type="Proteomes" id="UP000434850"/>
    </source>
</evidence>
<evidence type="ECO:0000256" key="1">
    <source>
        <dbReference type="ARBA" id="ARBA00022737"/>
    </source>
</evidence>
<dbReference type="CDD" id="cd14953">
    <property type="entry name" value="NHL_like_1"/>
    <property type="match status" value="1"/>
</dbReference>
<evidence type="ECO:0000256" key="3">
    <source>
        <dbReference type="SAM" id="SignalP"/>
    </source>
</evidence>
<dbReference type="PROSITE" id="PS51125">
    <property type="entry name" value="NHL"/>
    <property type="match status" value="3"/>
</dbReference>
<dbReference type="RefSeq" id="WP_157542545.1">
    <property type="nucleotide sequence ID" value="NZ_WQLA01000005.1"/>
</dbReference>
<dbReference type="SUPFAM" id="SSF101898">
    <property type="entry name" value="NHL repeat"/>
    <property type="match status" value="1"/>
</dbReference>
<proteinExistence type="predicted"/>
<accession>A0A6I4IAI5</accession>